<evidence type="ECO:0000256" key="3">
    <source>
        <dbReference type="ARBA" id="ARBA00009479"/>
    </source>
</evidence>
<dbReference type="InterPro" id="IPR020599">
    <property type="entry name" value="Transl_elong_fac_P/YeiP"/>
</dbReference>
<dbReference type="HAMAP" id="MF_00141">
    <property type="entry name" value="EF_P"/>
    <property type="match status" value="1"/>
</dbReference>
<dbReference type="CDD" id="cd05794">
    <property type="entry name" value="S1_EF-P_repeat_2"/>
    <property type="match status" value="1"/>
</dbReference>
<dbReference type="InterPro" id="IPR013852">
    <property type="entry name" value="Transl_elong_P/YeiP_CS"/>
</dbReference>
<dbReference type="InterPro" id="IPR008991">
    <property type="entry name" value="Translation_prot_SH3-like_sf"/>
</dbReference>
<evidence type="ECO:0000256" key="9">
    <source>
        <dbReference type="RuleBase" id="RU004389"/>
    </source>
</evidence>
<dbReference type="PIRSF" id="PIRSF005901">
    <property type="entry name" value="EF-P"/>
    <property type="match status" value="1"/>
</dbReference>
<dbReference type="InterPro" id="IPR013185">
    <property type="entry name" value="Transl_elong_KOW-like"/>
</dbReference>
<dbReference type="Pfam" id="PF08207">
    <property type="entry name" value="EFP_N"/>
    <property type="match status" value="1"/>
</dbReference>
<dbReference type="InterPro" id="IPR012340">
    <property type="entry name" value="NA-bd_OB-fold"/>
</dbReference>
<comment type="function">
    <text evidence="7">Involved in peptide bond synthesis. Stimulates efficient translation and peptide-bond synthesis on native or reconstituted 70S ribosomes in vitro. Probably functions indirectly by altering the affinity of the ribosome for aminoacyl-tRNA, thus increasing their reactivity as acceptors for peptidyl transferase.</text>
</comment>
<evidence type="ECO:0000256" key="7">
    <source>
        <dbReference type="HAMAP-Rule" id="MF_00141"/>
    </source>
</evidence>
<accession>A0A1F5P8J4</accession>
<dbReference type="FunFam" id="2.40.50.140:FF:000004">
    <property type="entry name" value="Elongation factor P"/>
    <property type="match status" value="1"/>
</dbReference>
<dbReference type="SMART" id="SM00841">
    <property type="entry name" value="Elong-fact-P_C"/>
    <property type="match status" value="1"/>
</dbReference>
<evidence type="ECO:0000259" key="10">
    <source>
        <dbReference type="SMART" id="SM00841"/>
    </source>
</evidence>
<dbReference type="SMART" id="SM01185">
    <property type="entry name" value="EFP"/>
    <property type="match status" value="1"/>
</dbReference>
<evidence type="ECO:0000256" key="1">
    <source>
        <dbReference type="ARBA" id="ARBA00004496"/>
    </source>
</evidence>
<dbReference type="PROSITE" id="PS01275">
    <property type="entry name" value="EFP"/>
    <property type="match status" value="1"/>
</dbReference>
<gene>
    <name evidence="7" type="primary">efp</name>
    <name evidence="12" type="ORF">A3J48_01335</name>
</gene>
<dbReference type="STRING" id="1817832.A3J48_01335"/>
<protein>
    <recommendedName>
        <fullName evidence="7 8">Elongation factor P</fullName>
        <shortName evidence="7">EF-P</shortName>
    </recommendedName>
</protein>
<dbReference type="InterPro" id="IPR014722">
    <property type="entry name" value="Rib_uL2_dom2"/>
</dbReference>
<dbReference type="GO" id="GO:0005829">
    <property type="term" value="C:cytosol"/>
    <property type="evidence" value="ECO:0007669"/>
    <property type="project" value="UniProtKB-ARBA"/>
</dbReference>
<organism evidence="12 13">
    <name type="scientific">Candidatus Doudnabacteria bacterium RIFCSPHIGHO2_02_FULL_46_11</name>
    <dbReference type="NCBI Taxonomy" id="1817832"/>
    <lineage>
        <taxon>Bacteria</taxon>
        <taxon>Candidatus Doudnaibacteriota</taxon>
    </lineage>
</organism>
<dbReference type="InterPro" id="IPR011768">
    <property type="entry name" value="Transl_elongation_fac_P"/>
</dbReference>
<evidence type="ECO:0000313" key="13">
    <source>
        <dbReference type="Proteomes" id="UP000176786"/>
    </source>
</evidence>
<dbReference type="UniPathway" id="UPA00345"/>
<keyword evidence="5 7" id="KW-0251">Elongation factor</keyword>
<feature type="domain" description="Translation elongation factor P/YeiP central" evidence="11">
    <location>
        <begin position="68"/>
        <end position="122"/>
    </location>
</feature>
<name>A0A1F5P8J4_9BACT</name>
<evidence type="ECO:0000256" key="2">
    <source>
        <dbReference type="ARBA" id="ARBA00004815"/>
    </source>
</evidence>
<dbReference type="SUPFAM" id="SSF50104">
    <property type="entry name" value="Translation proteins SH3-like domain"/>
    <property type="match status" value="1"/>
</dbReference>
<evidence type="ECO:0000256" key="5">
    <source>
        <dbReference type="ARBA" id="ARBA00022768"/>
    </source>
</evidence>
<feature type="domain" description="Elongation factor P C-terminal" evidence="10">
    <location>
        <begin position="130"/>
        <end position="185"/>
    </location>
</feature>
<dbReference type="PANTHER" id="PTHR30053">
    <property type="entry name" value="ELONGATION FACTOR P"/>
    <property type="match status" value="1"/>
</dbReference>
<dbReference type="Pfam" id="PF01132">
    <property type="entry name" value="EFP"/>
    <property type="match status" value="1"/>
</dbReference>
<dbReference type="GO" id="GO:0043043">
    <property type="term" value="P:peptide biosynthetic process"/>
    <property type="evidence" value="ECO:0007669"/>
    <property type="project" value="InterPro"/>
</dbReference>
<comment type="pathway">
    <text evidence="2 7">Protein biosynthesis; polypeptide chain elongation.</text>
</comment>
<dbReference type="Gene3D" id="2.40.50.140">
    <property type="entry name" value="Nucleic acid-binding proteins"/>
    <property type="match status" value="2"/>
</dbReference>
<comment type="caution">
    <text evidence="12">The sequence shown here is derived from an EMBL/GenBank/DDBJ whole genome shotgun (WGS) entry which is preliminary data.</text>
</comment>
<dbReference type="Pfam" id="PF09285">
    <property type="entry name" value="Elong-fact-P_C"/>
    <property type="match status" value="1"/>
</dbReference>
<dbReference type="InterPro" id="IPR015365">
    <property type="entry name" value="Elong-fact-P_C"/>
</dbReference>
<comment type="subcellular location">
    <subcellularLocation>
        <location evidence="1 7">Cytoplasm</location>
    </subcellularLocation>
</comment>
<sequence>MPLSFSELKLGSILNIDGQPYQITWQNFQRTAQRKPVLQTKLRNLINGKVIEYSFKFGEKMEEADVIRRSAQFLYFDGGFAYFMDNESYETVSIPQDKISDAKDFLKDGLDCHLILFEGKPVKVELPVKVEYKIVSTAPGVKGDTATGGNKPAKIETGATVQVPLFIKEGETIRVNTQTGEYAERASS</sequence>
<dbReference type="Gene3D" id="2.30.30.30">
    <property type="match status" value="1"/>
</dbReference>
<dbReference type="FunFam" id="2.40.50.140:FF:000009">
    <property type="entry name" value="Elongation factor P"/>
    <property type="match status" value="1"/>
</dbReference>
<reference evidence="12 13" key="1">
    <citation type="journal article" date="2016" name="Nat. Commun.">
        <title>Thousands of microbial genomes shed light on interconnected biogeochemical processes in an aquifer system.</title>
        <authorList>
            <person name="Anantharaman K."/>
            <person name="Brown C.T."/>
            <person name="Hug L.A."/>
            <person name="Sharon I."/>
            <person name="Castelle C.J."/>
            <person name="Probst A.J."/>
            <person name="Thomas B.C."/>
            <person name="Singh A."/>
            <person name="Wilkins M.J."/>
            <person name="Karaoz U."/>
            <person name="Brodie E.L."/>
            <person name="Williams K.H."/>
            <person name="Hubbard S.S."/>
            <person name="Banfield J.F."/>
        </authorList>
    </citation>
    <scope>NUCLEOTIDE SEQUENCE [LARGE SCALE GENOMIC DNA]</scope>
</reference>
<evidence type="ECO:0000259" key="11">
    <source>
        <dbReference type="SMART" id="SM01185"/>
    </source>
</evidence>
<keyword evidence="6 7" id="KW-0648">Protein biosynthesis</keyword>
<evidence type="ECO:0000256" key="6">
    <source>
        <dbReference type="ARBA" id="ARBA00022917"/>
    </source>
</evidence>
<dbReference type="Proteomes" id="UP000176786">
    <property type="component" value="Unassembled WGS sequence"/>
</dbReference>
<dbReference type="NCBIfam" id="TIGR00038">
    <property type="entry name" value="efp"/>
    <property type="match status" value="1"/>
</dbReference>
<dbReference type="SUPFAM" id="SSF50249">
    <property type="entry name" value="Nucleic acid-binding proteins"/>
    <property type="match status" value="2"/>
</dbReference>
<dbReference type="AlphaFoldDB" id="A0A1F5P8J4"/>
<dbReference type="GO" id="GO:0003746">
    <property type="term" value="F:translation elongation factor activity"/>
    <property type="evidence" value="ECO:0007669"/>
    <property type="project" value="UniProtKB-UniRule"/>
</dbReference>
<comment type="similarity">
    <text evidence="3 7 9">Belongs to the elongation factor P family.</text>
</comment>
<dbReference type="PANTHER" id="PTHR30053:SF12">
    <property type="entry name" value="ELONGATION FACTOR P (EF-P) FAMILY PROTEIN"/>
    <property type="match status" value="1"/>
</dbReference>
<proteinExistence type="inferred from homology"/>
<dbReference type="CDD" id="cd04470">
    <property type="entry name" value="S1_EF-P_repeat_1"/>
    <property type="match status" value="1"/>
</dbReference>
<evidence type="ECO:0000256" key="4">
    <source>
        <dbReference type="ARBA" id="ARBA00022490"/>
    </source>
</evidence>
<dbReference type="InterPro" id="IPR001059">
    <property type="entry name" value="Transl_elong_P/YeiP_cen"/>
</dbReference>
<evidence type="ECO:0000256" key="8">
    <source>
        <dbReference type="NCBIfam" id="TIGR00038"/>
    </source>
</evidence>
<dbReference type="NCBIfam" id="NF001810">
    <property type="entry name" value="PRK00529.1"/>
    <property type="match status" value="1"/>
</dbReference>
<evidence type="ECO:0000313" key="12">
    <source>
        <dbReference type="EMBL" id="OGE86198.1"/>
    </source>
</evidence>
<dbReference type="EMBL" id="MFES01000005">
    <property type="protein sequence ID" value="OGE86198.1"/>
    <property type="molecule type" value="Genomic_DNA"/>
</dbReference>
<keyword evidence="4 7" id="KW-0963">Cytoplasm</keyword>